<name>A0A098EAH5_9ZZZZ</name>
<dbReference type="InterPro" id="IPR008918">
    <property type="entry name" value="HhH2"/>
</dbReference>
<dbReference type="InterPro" id="IPR023426">
    <property type="entry name" value="Flap_endonuc"/>
</dbReference>
<dbReference type="HAMAP" id="MF_00614">
    <property type="entry name" value="Fen"/>
    <property type="match status" value="1"/>
</dbReference>
<proteinExistence type="inferred from homology"/>
<dbReference type="InterPro" id="IPR006085">
    <property type="entry name" value="XPG_DNA_repair_N"/>
</dbReference>
<accession>A0A098EAH5</accession>
<evidence type="ECO:0000256" key="4">
    <source>
        <dbReference type="ARBA" id="ARBA00022723"/>
    </source>
</evidence>
<dbReference type="GO" id="GO:0046872">
    <property type="term" value="F:metal ion binding"/>
    <property type="evidence" value="ECO:0007669"/>
    <property type="project" value="UniProtKB-KW"/>
</dbReference>
<keyword evidence="6" id="KW-0227">DNA damage</keyword>
<evidence type="ECO:0000256" key="9">
    <source>
        <dbReference type="ARBA" id="ARBA00022842"/>
    </source>
</evidence>
<dbReference type="SMART" id="SM00279">
    <property type="entry name" value="HhH2"/>
    <property type="match status" value="1"/>
</dbReference>
<keyword evidence="9" id="KW-0460">Magnesium</keyword>
<keyword evidence="7 13" id="KW-0378">Hydrolase</keyword>
<keyword evidence="4" id="KW-0479">Metal-binding</keyword>
<feature type="domain" description="XPG N-terminal" evidence="12">
    <location>
        <begin position="1"/>
        <end position="101"/>
    </location>
</feature>
<dbReference type="FunFam" id="3.40.50.1010:FF:000016">
    <property type="entry name" value="Flap endonuclease 1"/>
    <property type="match status" value="1"/>
</dbReference>
<dbReference type="SMART" id="SM00485">
    <property type="entry name" value="XPGN"/>
    <property type="match status" value="1"/>
</dbReference>
<evidence type="ECO:0000259" key="11">
    <source>
        <dbReference type="SMART" id="SM00484"/>
    </source>
</evidence>
<dbReference type="EMBL" id="CCXY01000095">
    <property type="protein sequence ID" value="CEG12000.1"/>
    <property type="molecule type" value="Genomic_DNA"/>
</dbReference>
<dbReference type="SMART" id="SM00484">
    <property type="entry name" value="XPGI"/>
    <property type="match status" value="1"/>
</dbReference>
<sequence length="322" mass="36251">MGVDLRDLVKPKVIEISELRNKLIAIDAFNAIYQFLSALRQSDGTSLKDSHDNITSHLSGLFYRTIKLMKFGINPIYVFDGKPVDLKFKTLEKRSIAKEAAKENWRGAIAEGNLEDARKFAKRTSTLTGEMVAESKNLLTAMGIPCVQAINDGEALCAHICKKGDVYAVATQDYDALLFGAPKTLRNLTFTGDRELEMLNLADVLKNLGITREQLIDIGILVGTDFNDGVKGIGPKTALKIVKRGKFPTEKFNFDIDEIRKIFTNPNVTDGYNIEFKEYDEDEIFKILCDEHDFSRERVNNGLDELKKAKEESRQKGLNAWF</sequence>
<dbReference type="InterPro" id="IPR006086">
    <property type="entry name" value="XPG-I_dom"/>
</dbReference>
<dbReference type="EC" id="3.1.-.-" evidence="13"/>
<dbReference type="Pfam" id="PF00867">
    <property type="entry name" value="XPG_I"/>
    <property type="match status" value="1"/>
</dbReference>
<evidence type="ECO:0000256" key="5">
    <source>
        <dbReference type="ARBA" id="ARBA00022759"/>
    </source>
</evidence>
<keyword evidence="10" id="KW-0234">DNA repair</keyword>
<dbReference type="Gene3D" id="1.10.150.20">
    <property type="entry name" value="5' to 3' exonuclease, C-terminal subdomain"/>
    <property type="match status" value="1"/>
</dbReference>
<dbReference type="SUPFAM" id="SSF88723">
    <property type="entry name" value="PIN domain-like"/>
    <property type="match status" value="1"/>
</dbReference>
<protein>
    <submittedName>
        <fullName evidence="13">Flap endonuclease 1</fullName>
        <ecNumber evidence="13">3.1.-.-</ecNumber>
    </submittedName>
</protein>
<dbReference type="InterPro" id="IPR019973">
    <property type="entry name" value="Flap_endonuc_arc"/>
</dbReference>
<dbReference type="InterPro" id="IPR036279">
    <property type="entry name" value="5-3_exonuclease_C_sf"/>
</dbReference>
<evidence type="ECO:0000256" key="2">
    <source>
        <dbReference type="ARBA" id="ARBA00022705"/>
    </source>
</evidence>
<dbReference type="GO" id="GO:0004527">
    <property type="term" value="F:exonuclease activity"/>
    <property type="evidence" value="ECO:0007669"/>
    <property type="project" value="UniProtKB-KW"/>
</dbReference>
<organism evidence="13">
    <name type="scientific">groundwater metagenome</name>
    <dbReference type="NCBI Taxonomy" id="717931"/>
    <lineage>
        <taxon>unclassified sequences</taxon>
        <taxon>metagenomes</taxon>
        <taxon>ecological metagenomes</taxon>
    </lineage>
</organism>
<evidence type="ECO:0000256" key="3">
    <source>
        <dbReference type="ARBA" id="ARBA00022722"/>
    </source>
</evidence>
<dbReference type="SUPFAM" id="SSF47807">
    <property type="entry name" value="5' to 3' exonuclease, C-terminal subdomain"/>
    <property type="match status" value="1"/>
</dbReference>
<dbReference type="GO" id="GO:0006260">
    <property type="term" value="P:DNA replication"/>
    <property type="evidence" value="ECO:0007669"/>
    <property type="project" value="UniProtKB-KW"/>
</dbReference>
<dbReference type="GO" id="GO:0003677">
    <property type="term" value="F:DNA binding"/>
    <property type="evidence" value="ECO:0007669"/>
    <property type="project" value="InterPro"/>
</dbReference>
<reference evidence="13" key="1">
    <citation type="submission" date="2014-09" db="EMBL/GenBank/DDBJ databases">
        <authorList>
            <person name="Probst J Alexander"/>
        </authorList>
    </citation>
    <scope>NUCLEOTIDE SEQUENCE</scope>
</reference>
<evidence type="ECO:0000313" key="13">
    <source>
        <dbReference type="EMBL" id="CEG12000.1"/>
    </source>
</evidence>
<keyword evidence="3" id="KW-0540">Nuclease</keyword>
<dbReference type="PANTHER" id="PTHR11081:SF9">
    <property type="entry name" value="FLAP ENDONUCLEASE 1"/>
    <property type="match status" value="1"/>
</dbReference>
<dbReference type="NCBIfam" id="TIGR03674">
    <property type="entry name" value="fen_arch"/>
    <property type="match status" value="1"/>
</dbReference>
<dbReference type="PANTHER" id="PTHR11081">
    <property type="entry name" value="FLAP ENDONUCLEASE FAMILY MEMBER"/>
    <property type="match status" value="1"/>
</dbReference>
<dbReference type="CDD" id="cd09867">
    <property type="entry name" value="PIN_FEN1"/>
    <property type="match status" value="1"/>
</dbReference>
<feature type="domain" description="XPG-I" evidence="11">
    <location>
        <begin position="140"/>
        <end position="210"/>
    </location>
</feature>
<dbReference type="Gene3D" id="3.40.50.1010">
    <property type="entry name" value="5'-nuclease"/>
    <property type="match status" value="1"/>
</dbReference>
<evidence type="ECO:0000256" key="10">
    <source>
        <dbReference type="ARBA" id="ARBA00023204"/>
    </source>
</evidence>
<gene>
    <name evidence="13" type="primary">fen</name>
    <name evidence="13" type="ORF">MSIBF_A1840009</name>
</gene>
<keyword evidence="8" id="KW-0269">Exonuclease</keyword>
<dbReference type="InterPro" id="IPR006084">
    <property type="entry name" value="XPG/Rad2"/>
</dbReference>
<dbReference type="GO" id="GO:0006281">
    <property type="term" value="P:DNA repair"/>
    <property type="evidence" value="ECO:0007669"/>
    <property type="project" value="UniProtKB-KW"/>
</dbReference>
<dbReference type="AlphaFoldDB" id="A0A098EAH5"/>
<dbReference type="CDD" id="cd09903">
    <property type="entry name" value="H3TH_FEN1-Arc"/>
    <property type="match status" value="1"/>
</dbReference>
<evidence type="ECO:0000256" key="6">
    <source>
        <dbReference type="ARBA" id="ARBA00022763"/>
    </source>
</evidence>
<dbReference type="InterPro" id="IPR029060">
    <property type="entry name" value="PIN-like_dom_sf"/>
</dbReference>
<keyword evidence="2" id="KW-0235">DNA replication</keyword>
<evidence type="ECO:0000256" key="8">
    <source>
        <dbReference type="ARBA" id="ARBA00022839"/>
    </source>
</evidence>
<comment type="cofactor">
    <cofactor evidence="1">
        <name>Mg(2+)</name>
        <dbReference type="ChEBI" id="CHEBI:18420"/>
    </cofactor>
</comment>
<evidence type="ECO:0000259" key="12">
    <source>
        <dbReference type="SMART" id="SM00485"/>
    </source>
</evidence>
<dbReference type="GO" id="GO:0017108">
    <property type="term" value="F:5'-flap endonuclease activity"/>
    <property type="evidence" value="ECO:0007669"/>
    <property type="project" value="TreeGrafter"/>
</dbReference>
<dbReference type="Pfam" id="PF00752">
    <property type="entry name" value="XPG_N"/>
    <property type="match status" value="1"/>
</dbReference>
<evidence type="ECO:0000256" key="1">
    <source>
        <dbReference type="ARBA" id="ARBA00001946"/>
    </source>
</evidence>
<dbReference type="PRINTS" id="PR00853">
    <property type="entry name" value="XPGRADSUPER"/>
</dbReference>
<evidence type="ECO:0000256" key="7">
    <source>
        <dbReference type="ARBA" id="ARBA00022801"/>
    </source>
</evidence>
<keyword evidence="5 13" id="KW-0255">Endonuclease</keyword>